<dbReference type="Pfam" id="PF07862">
    <property type="entry name" value="Nif11"/>
    <property type="match status" value="1"/>
</dbReference>
<organism evidence="2 3">
    <name type="scientific">Streptomyces mauvecolor</name>
    <dbReference type="NCBI Taxonomy" id="58345"/>
    <lineage>
        <taxon>Bacteria</taxon>
        <taxon>Bacillati</taxon>
        <taxon>Actinomycetota</taxon>
        <taxon>Actinomycetes</taxon>
        <taxon>Kitasatosporales</taxon>
        <taxon>Streptomycetaceae</taxon>
        <taxon>Streptomyces</taxon>
    </lineage>
</organism>
<name>A0ABV9UIB6_9ACTN</name>
<evidence type="ECO:0000313" key="2">
    <source>
        <dbReference type="EMBL" id="MFC4955215.1"/>
    </source>
</evidence>
<proteinExistence type="predicted"/>
<reference evidence="3" key="1">
    <citation type="journal article" date="2019" name="Int. J. Syst. Evol. Microbiol.">
        <title>The Global Catalogue of Microorganisms (GCM) 10K type strain sequencing project: providing services to taxonomists for standard genome sequencing and annotation.</title>
        <authorList>
            <consortium name="The Broad Institute Genomics Platform"/>
            <consortium name="The Broad Institute Genome Sequencing Center for Infectious Disease"/>
            <person name="Wu L."/>
            <person name="Ma J."/>
        </authorList>
    </citation>
    <scope>NUCLEOTIDE SEQUENCE [LARGE SCALE GENOMIC DNA]</scope>
    <source>
        <strain evidence="3">CCM 7224</strain>
    </source>
</reference>
<feature type="domain" description="Nif11" evidence="1">
    <location>
        <begin position="1"/>
        <end position="46"/>
    </location>
</feature>
<comment type="caution">
    <text evidence="2">The sequence shown here is derived from an EMBL/GenBank/DDBJ whole genome shotgun (WGS) entry which is preliminary data.</text>
</comment>
<evidence type="ECO:0000313" key="3">
    <source>
        <dbReference type="Proteomes" id="UP001595834"/>
    </source>
</evidence>
<dbReference type="EMBL" id="JBHSIZ010000003">
    <property type="protein sequence ID" value="MFC4955215.1"/>
    <property type="molecule type" value="Genomic_DNA"/>
</dbReference>
<evidence type="ECO:0000259" key="1">
    <source>
        <dbReference type="Pfam" id="PF07862"/>
    </source>
</evidence>
<protein>
    <submittedName>
        <fullName evidence="2">Nif11-like leader peptide family natural product</fullName>
    </submittedName>
</protein>
<accession>A0ABV9UIB6</accession>
<dbReference type="Proteomes" id="UP001595834">
    <property type="component" value="Unassembled WGS sequence"/>
</dbReference>
<dbReference type="InterPro" id="IPR012903">
    <property type="entry name" value="Nif11"/>
</dbReference>
<dbReference type="RefSeq" id="WP_344371032.1">
    <property type="nucleotide sequence ID" value="NZ_BAAASQ010000002.1"/>
</dbReference>
<gene>
    <name evidence="2" type="ORF">ACFPFX_02780</name>
</gene>
<keyword evidence="3" id="KW-1185">Reference proteome</keyword>
<sequence>MSQKSFIEFLVAGRDDPALLARYGSRNLSQLLFHAKNDGFEFTADDMAEVVFKLEMGVIVEKDAEPVDGNSGLWRRMWGRTHLDYLVERVVVRYSDEELRALAPHAEPVKEQVR</sequence>